<dbReference type="EMBL" id="CAEQ01000545">
    <property type="protein sequence ID" value="CCD12026.1"/>
    <property type="molecule type" value="Genomic_DNA"/>
</dbReference>
<comment type="subcellular location">
    <subcellularLocation>
        <location evidence="2">Cell membrane</location>
        <topology evidence="2">Lipid-anchor</topology>
        <topology evidence="2">GPI-anchor</topology>
    </subcellularLocation>
</comment>
<feature type="compositionally biased region" description="Basic and acidic residues" evidence="9">
    <location>
        <begin position="306"/>
        <end position="320"/>
    </location>
</feature>
<dbReference type="GO" id="GO:0005886">
    <property type="term" value="C:plasma membrane"/>
    <property type="evidence" value="ECO:0007669"/>
    <property type="project" value="UniProtKB-SubCell"/>
</dbReference>
<feature type="region of interest" description="Disordered" evidence="9">
    <location>
        <begin position="194"/>
        <end position="216"/>
    </location>
</feature>
<dbReference type="AlphaFoldDB" id="F9W4D5"/>
<dbReference type="InterPro" id="IPR025932">
    <property type="entry name" value="Trypano_VSG_B_N_dom"/>
</dbReference>
<accession>F9W4D5</accession>
<dbReference type="Proteomes" id="UP000000702">
    <property type="component" value="Unassembled WGS sequence"/>
</dbReference>
<evidence type="ECO:0000256" key="9">
    <source>
        <dbReference type="SAM" id="MobiDB-lite"/>
    </source>
</evidence>
<keyword evidence="7" id="KW-0325">Glycoprotein</keyword>
<keyword evidence="8" id="KW-0449">Lipoprotein</keyword>
<feature type="domain" description="Trypanosome variant surface glycoprotein B-type N-terminal" evidence="10">
    <location>
        <begin position="67"/>
        <end position="209"/>
    </location>
</feature>
<organism evidence="11 12">
    <name type="scientific">Trypanosoma congolense (strain IL3000)</name>
    <dbReference type="NCBI Taxonomy" id="1068625"/>
    <lineage>
        <taxon>Eukaryota</taxon>
        <taxon>Discoba</taxon>
        <taxon>Euglenozoa</taxon>
        <taxon>Kinetoplastea</taxon>
        <taxon>Metakinetoplastina</taxon>
        <taxon>Trypanosomatida</taxon>
        <taxon>Trypanosomatidae</taxon>
        <taxon>Trypanosoma</taxon>
        <taxon>Nannomonas</taxon>
    </lineage>
</organism>
<reference evidence="12" key="1">
    <citation type="submission" date="2011-07" db="EMBL/GenBank/DDBJ databases">
        <title>Divergent evolution of antigenic variation in African trypanosomes.</title>
        <authorList>
            <person name="Jackson A.P."/>
            <person name="Berry A."/>
            <person name="Allison H.C."/>
            <person name="Burton P."/>
            <person name="Anderson J."/>
            <person name="Aslett M."/>
            <person name="Brown R."/>
            <person name="Corton N."/>
            <person name="Harris D."/>
            <person name="Hauser H."/>
            <person name="Gamble J."/>
            <person name="Gilderthorp R."/>
            <person name="McQuillan J."/>
            <person name="Quail M.A."/>
            <person name="Sanders M."/>
            <person name="Van Tonder A."/>
            <person name="Ginger M.L."/>
            <person name="Donelson J.E."/>
            <person name="Field M.C."/>
            <person name="Barry J.D."/>
            <person name="Berriman M."/>
            <person name="Hertz-Fowler C."/>
        </authorList>
    </citation>
    <scope>NUCLEOTIDE SEQUENCE [LARGE SCALE GENOMIC DNA]</scope>
    <source>
        <strain evidence="12">IL3000</strain>
    </source>
</reference>
<dbReference type="VEuPathDB" id="TriTrypDB:TcIL3000_0_29460"/>
<comment type="function">
    <text evidence="1">VSG forms a coat on the surface of the parasite. The trypanosome evades the immune response of the host by expressing a series of antigenically distinct VSGs from an estimated 1000 VSG genes.</text>
</comment>
<sequence>MTMIMKILKVMKEVVVVMVMMLIGVQAHETKLLKKDDFAMLCDVVKATTSLWDTVDSLDDLSDTKVGNTLGVIINEIFFGEKWSNGDSGYWALPEKFEGSNPVRSEVCSSDSVHNLIPSASESLAWTFLCLCTPKSTGENNLCGFRVENGGTWSEQNSRENVRELFLGVWGEHNISGVMKNCVDIDIGSNLENAKKNSKKNSQNSKPHNNRNSIVVRNDVTCKETYACVKVKKNPTWLEKLKKIKTLNLTRLQKRPKSIPPPVPASSQPIAETESPHKQAPASSQIQKELPHKNTPKAPLLTLQQEPEKKPEGIPPKPEEDPPVPKSETGGSLITLHNWPLWASLLM</sequence>
<feature type="region of interest" description="Disordered" evidence="9">
    <location>
        <begin position="252"/>
        <end position="333"/>
    </location>
</feature>
<keyword evidence="12" id="KW-1185">Reference proteome</keyword>
<evidence type="ECO:0000313" key="11">
    <source>
        <dbReference type="EMBL" id="CCD12026.1"/>
    </source>
</evidence>
<name>F9W4D5_TRYCI</name>
<keyword evidence="6" id="KW-0472">Membrane</keyword>
<dbReference type="Pfam" id="PF13206">
    <property type="entry name" value="VSG_B"/>
    <property type="match status" value="1"/>
</dbReference>
<evidence type="ECO:0000256" key="7">
    <source>
        <dbReference type="ARBA" id="ARBA00023180"/>
    </source>
</evidence>
<evidence type="ECO:0000256" key="4">
    <source>
        <dbReference type="ARBA" id="ARBA00022622"/>
    </source>
</evidence>
<evidence type="ECO:0000259" key="10">
    <source>
        <dbReference type="Pfam" id="PF13206"/>
    </source>
</evidence>
<evidence type="ECO:0000256" key="3">
    <source>
        <dbReference type="ARBA" id="ARBA00022475"/>
    </source>
</evidence>
<keyword evidence="3" id="KW-1003">Cell membrane</keyword>
<evidence type="ECO:0000256" key="5">
    <source>
        <dbReference type="ARBA" id="ARBA00022729"/>
    </source>
</evidence>
<evidence type="ECO:0000256" key="2">
    <source>
        <dbReference type="ARBA" id="ARBA00004609"/>
    </source>
</evidence>
<comment type="caution">
    <text evidence="11">The sequence shown here is derived from an EMBL/GenBank/DDBJ whole genome shotgun (WGS) entry which is preliminary data.</text>
</comment>
<evidence type="ECO:0000256" key="6">
    <source>
        <dbReference type="ARBA" id="ARBA00023136"/>
    </source>
</evidence>
<evidence type="ECO:0000256" key="8">
    <source>
        <dbReference type="ARBA" id="ARBA00023288"/>
    </source>
</evidence>
<proteinExistence type="predicted"/>
<reference evidence="11 12" key="2">
    <citation type="journal article" date="2012" name="Proc. Natl. Acad. Sci. U.S.A.">
        <title>Antigenic diversity is generated by distinct evolutionary mechanisms in African trypanosome species.</title>
        <authorList>
            <person name="Jackson A.P."/>
            <person name="Berry A."/>
            <person name="Aslett M."/>
            <person name="Allison H.C."/>
            <person name="Burton P."/>
            <person name="Vavrova-Anderson J."/>
            <person name="Brown R."/>
            <person name="Browne H."/>
            <person name="Corton N."/>
            <person name="Hauser H."/>
            <person name="Gamble J."/>
            <person name="Gilderthorp R."/>
            <person name="Marcello L."/>
            <person name="McQuillan J."/>
            <person name="Otto T.D."/>
            <person name="Quail M.A."/>
            <person name="Sanders M.J."/>
            <person name="van Tonder A."/>
            <person name="Ginger M.L."/>
            <person name="Field M.C."/>
            <person name="Barry J.D."/>
            <person name="Hertz-Fowler C."/>
            <person name="Berriman M."/>
        </authorList>
    </citation>
    <scope>NUCLEOTIDE SEQUENCE [LARGE SCALE GENOMIC DNA]</scope>
    <source>
        <strain evidence="11 12">IL3000</strain>
    </source>
</reference>
<protein>
    <submittedName>
        <fullName evidence="11">Variant surface glycoprotein</fullName>
    </submittedName>
</protein>
<gene>
    <name evidence="11" type="ORF">TCIL3000_0_29460</name>
</gene>
<keyword evidence="4" id="KW-0336">GPI-anchor</keyword>
<evidence type="ECO:0000256" key="1">
    <source>
        <dbReference type="ARBA" id="ARBA00002523"/>
    </source>
</evidence>
<keyword evidence="5" id="KW-0732">Signal</keyword>
<evidence type="ECO:0000313" key="12">
    <source>
        <dbReference type="Proteomes" id="UP000000702"/>
    </source>
</evidence>
<dbReference type="GO" id="GO:0098552">
    <property type="term" value="C:side of membrane"/>
    <property type="evidence" value="ECO:0007669"/>
    <property type="project" value="UniProtKB-KW"/>
</dbReference>